<proteinExistence type="inferred from homology"/>
<dbReference type="Pfam" id="PF02463">
    <property type="entry name" value="SMC_N"/>
    <property type="match status" value="1"/>
</dbReference>
<sequence length="873" mass="101852">MVLCMLGSGKSSIVCAVCLGLAGSPSVLGRAKQIKDFIKHGQMEAIVEITLFNPPPNTVIKSVFKQNSDMQGSTSNWFINGTQSSKKKVAELVKSFNIQVDNLCQFLPQINPELYQKHQKLLNFRSGEDNHMKEINKREEHLKDLESKNQVLHQRVQRYREREKHQDKLRLLKIKRCWVEYNNQRMKYFHSKKELQKLEDELKELRESHTPQINAIDKLREKRTNLKSKVDKQSTDIKNDQNKIRACKSDNYKLIKKAENLRNDFKLKVAQEQERATRYCLALFLYEDIETDLNKANDVKTARLDIVRGYSKDTYQAAKWLNENKNERQFKNPTEIWGPIAVEINVRDQRYAKYVENHIALRDMMAFVFSNSDDSKTFLQEIVSDLKIDNFYAADSHHVSRRSRYGQREISTRITAIRDAKYLNNNVDTKQVETLNKKRSKLQEQVRSVQSETAKIKEDLKPIEAEIATINDSKKMVENKKSRIVVSETKINGYRKSIEQEEAVYFDKDEEEKKLFKNLKNIDKEKLEVTKRMASIVEQYVDRVKENVIDLVKLLDINREYEYYSEILARAEKEAENVIEQRARKMRETQVLKDAAKNALNVAKKESNVGQKENLPRELQERLSLEPDDIEEINEKIQAEKSKLQLNTQDDASVTAGIYFYVFVVDEYEKNNSAITALTDEISKMKGKICAEKYKVKECIDSWTTGIKHMTAGIDQKFQHFFNKLNCVGEIKLRTNKDEDFSKFAIEIWVKFRSTDKVQLLDSHLQSGGERSVATIIYLISLQEFTICPFRIVDEINQGMDPQNEKRIFEFVLEVSSNSKVSQYLLITPKLLPNLCYDGKLTALFIYNGPNMLDQQQWNLKRFIGKKHIEGKK</sequence>
<dbReference type="PANTHER" id="PTHR45916">
    <property type="entry name" value="STRUCTURAL MAINTENANCE OF CHROMOSOMES PROTEIN 5"/>
    <property type="match status" value="1"/>
</dbReference>
<dbReference type="CTD" id="6757717"/>
<dbReference type="InterPro" id="IPR027417">
    <property type="entry name" value="P-loop_NTPase"/>
</dbReference>
<keyword evidence="7" id="KW-1185">Reference proteome</keyword>
<dbReference type="Proteomes" id="UP000009022">
    <property type="component" value="Unassembled WGS sequence"/>
</dbReference>
<feature type="coiled-coil region" evidence="4">
    <location>
        <begin position="128"/>
        <end position="275"/>
    </location>
</feature>
<name>B3S8C6_TRIAD</name>
<dbReference type="InParanoid" id="B3S8C6"/>
<evidence type="ECO:0000256" key="4">
    <source>
        <dbReference type="SAM" id="Coils"/>
    </source>
</evidence>
<dbReference type="GO" id="GO:0030915">
    <property type="term" value="C:Smc5-Smc6 complex"/>
    <property type="evidence" value="ECO:0000318"/>
    <property type="project" value="GO_Central"/>
</dbReference>
<evidence type="ECO:0000259" key="5">
    <source>
        <dbReference type="Pfam" id="PF02463"/>
    </source>
</evidence>
<dbReference type="RefSeq" id="XP_002116408.1">
    <property type="nucleotide sequence ID" value="XM_002116372.1"/>
</dbReference>
<feature type="domain" description="RecF/RecN/SMC N-terminal" evidence="5">
    <location>
        <begin position="7"/>
        <end position="828"/>
    </location>
</feature>
<evidence type="ECO:0000313" key="6">
    <source>
        <dbReference type="EMBL" id="EDV21078.1"/>
    </source>
</evidence>
<dbReference type="PANTHER" id="PTHR45916:SF1">
    <property type="entry name" value="STRUCTURAL MAINTENANCE OF CHROMOSOMES PROTEIN 5"/>
    <property type="match status" value="1"/>
</dbReference>
<dbReference type="InterPro" id="IPR003395">
    <property type="entry name" value="RecF/RecN/SMC_N"/>
</dbReference>
<dbReference type="GO" id="GO:0000724">
    <property type="term" value="P:double-strand break repair via homologous recombination"/>
    <property type="evidence" value="ECO:0000318"/>
    <property type="project" value="GO_Central"/>
</dbReference>
<dbReference type="eggNOG" id="KOG0979">
    <property type="taxonomic scope" value="Eukaryota"/>
</dbReference>
<organism evidence="6 7">
    <name type="scientific">Trichoplax adhaerens</name>
    <name type="common">Trichoplax reptans</name>
    <dbReference type="NCBI Taxonomy" id="10228"/>
    <lineage>
        <taxon>Eukaryota</taxon>
        <taxon>Metazoa</taxon>
        <taxon>Placozoa</taxon>
        <taxon>Uniplacotomia</taxon>
        <taxon>Trichoplacea</taxon>
        <taxon>Trichoplacidae</taxon>
        <taxon>Trichoplax</taxon>
    </lineage>
</organism>
<dbReference type="GO" id="GO:0003697">
    <property type="term" value="F:single-stranded DNA binding"/>
    <property type="evidence" value="ECO:0000318"/>
    <property type="project" value="GO_Central"/>
</dbReference>
<evidence type="ECO:0000256" key="1">
    <source>
        <dbReference type="ARBA" id="ARBA00010171"/>
    </source>
</evidence>
<dbReference type="OrthoDB" id="10254973at2759"/>
<keyword evidence="3 4" id="KW-0175">Coiled coil</keyword>
<accession>B3S8C6</accession>
<dbReference type="AlphaFoldDB" id="B3S8C6"/>
<evidence type="ECO:0000313" key="7">
    <source>
        <dbReference type="Proteomes" id="UP000009022"/>
    </source>
</evidence>
<dbReference type="SUPFAM" id="SSF52540">
    <property type="entry name" value="P-loop containing nucleoside triphosphate hydrolases"/>
    <property type="match status" value="2"/>
</dbReference>
<dbReference type="STRING" id="10228.B3S8C6"/>
<feature type="coiled-coil region" evidence="4">
    <location>
        <begin position="425"/>
        <end position="459"/>
    </location>
</feature>
<dbReference type="EMBL" id="DS985255">
    <property type="protein sequence ID" value="EDV21078.1"/>
    <property type="molecule type" value="Genomic_DNA"/>
</dbReference>
<feature type="coiled-coil region" evidence="4">
    <location>
        <begin position="561"/>
        <end position="606"/>
    </location>
</feature>
<dbReference type="FunCoup" id="B3S8C6">
    <property type="interactions" value="2268"/>
</dbReference>
<comment type="similarity">
    <text evidence="1">Belongs to the SMC family. SMC5 subfamily.</text>
</comment>
<dbReference type="Gene3D" id="3.40.50.300">
    <property type="entry name" value="P-loop containing nucleotide triphosphate hydrolases"/>
    <property type="match status" value="2"/>
</dbReference>
<evidence type="ECO:0000256" key="3">
    <source>
        <dbReference type="ARBA" id="ARBA00023054"/>
    </source>
</evidence>
<dbReference type="PhylomeDB" id="B3S8C6"/>
<gene>
    <name evidence="6" type="ORF">TRIADDRAFT_60489</name>
</gene>
<protein>
    <recommendedName>
        <fullName evidence="2">Structural maintenance of chromosomes protein 5</fullName>
    </recommendedName>
</protein>
<dbReference type="OMA" id="GIRTEPF"/>
<evidence type="ECO:0000256" key="2">
    <source>
        <dbReference type="ARBA" id="ARBA00018687"/>
    </source>
</evidence>
<dbReference type="GO" id="GO:0005634">
    <property type="term" value="C:nucleus"/>
    <property type="evidence" value="ECO:0000318"/>
    <property type="project" value="GO_Central"/>
</dbReference>
<dbReference type="GeneID" id="6757717"/>
<dbReference type="HOGENOM" id="CLU_004969_1_0_1"/>
<reference evidence="6 7" key="1">
    <citation type="journal article" date="2008" name="Nature">
        <title>The Trichoplax genome and the nature of placozoans.</title>
        <authorList>
            <person name="Srivastava M."/>
            <person name="Begovic E."/>
            <person name="Chapman J."/>
            <person name="Putnam N.H."/>
            <person name="Hellsten U."/>
            <person name="Kawashima T."/>
            <person name="Kuo A."/>
            <person name="Mitros T."/>
            <person name="Salamov A."/>
            <person name="Carpenter M.L."/>
            <person name="Signorovitch A.Y."/>
            <person name="Moreno M.A."/>
            <person name="Kamm K."/>
            <person name="Grimwood J."/>
            <person name="Schmutz J."/>
            <person name="Shapiro H."/>
            <person name="Grigoriev I.V."/>
            <person name="Buss L.W."/>
            <person name="Schierwater B."/>
            <person name="Dellaporta S.L."/>
            <person name="Rokhsar D.S."/>
        </authorList>
    </citation>
    <scope>NUCLEOTIDE SEQUENCE [LARGE SCALE GENOMIC DNA]</scope>
    <source>
        <strain evidence="6 7">Grell-BS-1999</strain>
    </source>
</reference>
<dbReference type="KEGG" id="tad:TRIADDRAFT_60489"/>